<organism evidence="1">
    <name type="scientific">Streptomyces sp. R08</name>
    <dbReference type="NCBI Taxonomy" id="3238624"/>
    <lineage>
        <taxon>Bacteria</taxon>
        <taxon>Bacillati</taxon>
        <taxon>Actinomycetota</taxon>
        <taxon>Actinomycetes</taxon>
        <taxon>Kitasatosporales</taxon>
        <taxon>Streptomycetaceae</taxon>
        <taxon>Streptomyces</taxon>
    </lineage>
</organism>
<dbReference type="AlphaFoldDB" id="A0AB39M1R7"/>
<name>A0AB39M1R7_9ACTN</name>
<gene>
    <name evidence="1" type="ORF">AB5J58_01060</name>
</gene>
<dbReference type="EMBL" id="CP163431">
    <property type="protein sequence ID" value="XDP98862.1"/>
    <property type="molecule type" value="Genomic_DNA"/>
</dbReference>
<accession>A0AB39M1R7</accession>
<evidence type="ECO:0000313" key="1">
    <source>
        <dbReference type="EMBL" id="XDP98862.1"/>
    </source>
</evidence>
<protein>
    <submittedName>
        <fullName evidence="1">SIR2 family protein</fullName>
    </submittedName>
</protein>
<dbReference type="RefSeq" id="WP_369186200.1">
    <property type="nucleotide sequence ID" value="NZ_CP163431.1"/>
</dbReference>
<dbReference type="Gene3D" id="3.40.50.1220">
    <property type="entry name" value="TPP-binding domain"/>
    <property type="match status" value="1"/>
</dbReference>
<sequence length="601" mass="66219">MDDTSEIAGPLITPAGSALQPQVALATSLHASPGVYALLLGSGVSTGAGIETGWGIVTDLVRRAAAAQDPSVLEAGETAAADPEAWWAEHGDGELGYSTLLAAVAPNAAARQAVLAQYFEVDEAAREAGEKVPSAAHRAAAQLVLRGTVRVILTTNFDRLTERALEDVGISPQVIHRPDQFDGATPLTHSRATVIKLHGDYLDLESRNTVDELDAYPSEQARFLDRVLDEYGLVVCGWSADWDHALVRAIEGTRSRRYPLFWSHLGSLGESARRLTARHTATLIPGMTADEFFPDLIRRLEALDRLADAPVTREMAVVRLKRALPDALRRIELFDLVDQTTSQLLDRATAENYPLNGDVFPDSVRAYRADCDTLLHLLATGVFHDDGRHDDLWVRTVQRLTRTRESVPGQYRQGLEALRHYPALLAVWTMGVAAILARREYFLARLFMEPGFRSPFNSRQQKKPTYYLNPADVLGDSGIHEVTRADNGGKWVHPQSPLLRSEGREPLRLIEPDDAAYEAACDRFEFLVSLIALGQGDQPWPGMYLFESRWGYDGNGLAAAIAQEISPNWPLIKAGAFKDVESAEAAYKNLAELRNRNGRYL</sequence>
<dbReference type="Pfam" id="PF13289">
    <property type="entry name" value="SIR2_2"/>
    <property type="match status" value="1"/>
</dbReference>
<dbReference type="SUPFAM" id="SSF52467">
    <property type="entry name" value="DHS-like NAD/FAD-binding domain"/>
    <property type="match status" value="1"/>
</dbReference>
<proteinExistence type="predicted"/>
<reference evidence="1" key="1">
    <citation type="submission" date="2024-07" db="EMBL/GenBank/DDBJ databases">
        <authorList>
            <person name="Yu S.T."/>
        </authorList>
    </citation>
    <scope>NUCLEOTIDE SEQUENCE</scope>
    <source>
        <strain evidence="1">R08</strain>
    </source>
</reference>
<dbReference type="InterPro" id="IPR029035">
    <property type="entry name" value="DHS-like_NAD/FAD-binding_dom"/>
</dbReference>